<gene>
    <name evidence="3" type="ORF">HS1_000283</name>
</gene>
<organism evidence="3 4">
    <name type="scientific">Desulfofervidus auxilii</name>
    <dbReference type="NCBI Taxonomy" id="1621989"/>
    <lineage>
        <taxon>Bacteria</taxon>
        <taxon>Pseudomonadati</taxon>
        <taxon>Thermodesulfobacteriota</taxon>
        <taxon>Candidatus Desulfofervidia</taxon>
        <taxon>Candidatus Desulfofervidales</taxon>
        <taxon>Candidatus Desulfofervidaceae</taxon>
        <taxon>Candidatus Desulfofervidus</taxon>
    </lineage>
</organism>
<dbReference type="GO" id="GO:0016020">
    <property type="term" value="C:membrane"/>
    <property type="evidence" value="ECO:0007669"/>
    <property type="project" value="GOC"/>
</dbReference>
<feature type="transmembrane region" description="Helical" evidence="1">
    <location>
        <begin position="16"/>
        <end position="38"/>
    </location>
</feature>
<name>A0A7U4TGT1_DESA2</name>
<accession>A0A7U4TGT1</accession>
<keyword evidence="1" id="KW-0812">Transmembrane</keyword>
<evidence type="ECO:0000256" key="1">
    <source>
        <dbReference type="SAM" id="Phobius"/>
    </source>
</evidence>
<dbReference type="RefSeq" id="WP_066060392.1">
    <property type="nucleotide sequence ID" value="NZ_CP013015.1"/>
</dbReference>
<dbReference type="EMBL" id="CP013015">
    <property type="protein sequence ID" value="AMM40089.1"/>
    <property type="molecule type" value="Genomic_DNA"/>
</dbReference>
<dbReference type="Pfam" id="PF07578">
    <property type="entry name" value="LAB_N"/>
    <property type="match status" value="1"/>
</dbReference>
<keyword evidence="1" id="KW-1133">Transmembrane helix</keyword>
<keyword evidence="4" id="KW-1185">Reference proteome</keyword>
<evidence type="ECO:0000313" key="3">
    <source>
        <dbReference type="EMBL" id="AMM40089.1"/>
    </source>
</evidence>
<dbReference type="GO" id="GO:0009245">
    <property type="term" value="P:lipid A biosynthetic process"/>
    <property type="evidence" value="ECO:0007669"/>
    <property type="project" value="InterPro"/>
</dbReference>
<sequence length="97" mass="11196">MNWNISLGNFQVSLTGWLILGFFAQAVFASRFIVQWIVSERKKRSTVPKVFWYLSLIGSSLLFVYALHLKDPVFMLGQSLNCVIYIRNLMLFKGETS</sequence>
<dbReference type="Proteomes" id="UP000070560">
    <property type="component" value="Chromosome"/>
</dbReference>
<feature type="transmembrane region" description="Helical" evidence="1">
    <location>
        <begin position="50"/>
        <end position="67"/>
    </location>
</feature>
<proteinExistence type="predicted"/>
<dbReference type="AlphaFoldDB" id="A0A7U4TGT1"/>
<reference evidence="3 4" key="1">
    <citation type="submission" date="2015-10" db="EMBL/GenBank/DDBJ databases">
        <title>Candidatus Desulfofervidus auxilii, a hydrogenotrophic sulfate-reducing bacterium involved in the thermophilic anaerobic oxidation of methane.</title>
        <authorList>
            <person name="Krukenberg V."/>
            <person name="Richter M."/>
            <person name="Wegener G."/>
        </authorList>
    </citation>
    <scope>NUCLEOTIDE SEQUENCE [LARGE SCALE GENOMIC DNA]</scope>
    <source>
        <strain evidence="3 4">HS1</strain>
    </source>
</reference>
<evidence type="ECO:0000313" key="4">
    <source>
        <dbReference type="Proteomes" id="UP000070560"/>
    </source>
</evidence>
<protein>
    <submittedName>
        <fullName evidence="3">Lipid A biosynthesis</fullName>
    </submittedName>
</protein>
<dbReference type="OrthoDB" id="9793186at2"/>
<evidence type="ECO:0000259" key="2">
    <source>
        <dbReference type="SMART" id="SM01259"/>
    </source>
</evidence>
<dbReference type="Gene3D" id="1.20.1280.290">
    <property type="match status" value="1"/>
</dbReference>
<dbReference type="KEGG" id="daw:HS1_000283"/>
<dbReference type="SMART" id="SM01259">
    <property type="entry name" value="LAB_N"/>
    <property type="match status" value="1"/>
</dbReference>
<keyword evidence="1" id="KW-0472">Membrane</keyword>
<dbReference type="InterPro" id="IPR011499">
    <property type="entry name" value="Lipid_A_biosynth_N"/>
</dbReference>
<dbReference type="GO" id="GO:0008915">
    <property type="term" value="F:lipid-A-disaccharide synthase activity"/>
    <property type="evidence" value="ECO:0007669"/>
    <property type="project" value="InterPro"/>
</dbReference>
<feature type="domain" description="Lipid A biosynthesis N-terminal" evidence="2">
    <location>
        <begin position="20"/>
        <end position="91"/>
    </location>
</feature>